<accession>D4H4R2</accession>
<dbReference type="EMBL" id="CP001968">
    <property type="protein sequence ID" value="ADD67456.1"/>
    <property type="molecule type" value="Genomic_DNA"/>
</dbReference>
<dbReference type="InterPro" id="IPR001584">
    <property type="entry name" value="Integrase_cat-core"/>
</dbReference>
<protein>
    <submittedName>
        <fullName evidence="2">Integrase catalytic region</fullName>
    </submittedName>
</protein>
<dbReference type="HOGENOM" id="CLU_027402_4_2_0"/>
<dbReference type="InterPro" id="IPR050900">
    <property type="entry name" value="Transposase_IS3/IS150/IS904"/>
</dbReference>
<dbReference type="KEGG" id="dap:Dacet_0668"/>
<dbReference type="InParanoid" id="D4H4R2"/>
<dbReference type="AlphaFoldDB" id="D4H4R2"/>
<keyword evidence="3" id="KW-1185">Reference proteome</keyword>
<dbReference type="InterPro" id="IPR036397">
    <property type="entry name" value="RNaseH_sf"/>
</dbReference>
<dbReference type="PaxDb" id="522772-Dacet_0668"/>
<dbReference type="GO" id="GO:0003676">
    <property type="term" value="F:nucleic acid binding"/>
    <property type="evidence" value="ECO:0007669"/>
    <property type="project" value="InterPro"/>
</dbReference>
<dbReference type="NCBIfam" id="NF033516">
    <property type="entry name" value="transpos_IS3"/>
    <property type="match status" value="1"/>
</dbReference>
<dbReference type="GO" id="GO:0015074">
    <property type="term" value="P:DNA integration"/>
    <property type="evidence" value="ECO:0007669"/>
    <property type="project" value="InterPro"/>
</dbReference>
<dbReference type="Pfam" id="PF00665">
    <property type="entry name" value="rve"/>
    <property type="match status" value="1"/>
</dbReference>
<dbReference type="eggNOG" id="COG2801">
    <property type="taxonomic scope" value="Bacteria"/>
</dbReference>
<feature type="domain" description="Integrase catalytic" evidence="1">
    <location>
        <begin position="106"/>
        <end position="269"/>
    </location>
</feature>
<dbReference type="PANTHER" id="PTHR46889">
    <property type="entry name" value="TRANSPOSASE INSF FOR INSERTION SEQUENCE IS3B-RELATED"/>
    <property type="match status" value="1"/>
</dbReference>
<dbReference type="InterPro" id="IPR012337">
    <property type="entry name" value="RNaseH-like_sf"/>
</dbReference>
<dbReference type="Pfam" id="PF13333">
    <property type="entry name" value="rve_2"/>
    <property type="match status" value="1"/>
</dbReference>
<evidence type="ECO:0000313" key="3">
    <source>
        <dbReference type="Proteomes" id="UP000002012"/>
    </source>
</evidence>
<gene>
    <name evidence="2" type="ordered locus">Dacet_0668</name>
</gene>
<reference evidence="2 3" key="1">
    <citation type="journal article" date="2010" name="Stand. Genomic Sci.">
        <title>Complete genome sequence of Denitrovibrio acetiphilus type strain (N2460).</title>
        <authorList>
            <person name="Kiss H."/>
            <person name="Lang E."/>
            <person name="Lapidus A."/>
            <person name="Copeland A."/>
            <person name="Nolan M."/>
            <person name="Glavina Del Rio T."/>
            <person name="Chen F."/>
            <person name="Lucas S."/>
            <person name="Tice H."/>
            <person name="Cheng J.F."/>
            <person name="Han C."/>
            <person name="Goodwin L."/>
            <person name="Pitluck S."/>
            <person name="Liolios K."/>
            <person name="Pati A."/>
            <person name="Ivanova N."/>
            <person name="Mavromatis K."/>
            <person name="Chen A."/>
            <person name="Palaniappan K."/>
            <person name="Land M."/>
            <person name="Hauser L."/>
            <person name="Chang Y.J."/>
            <person name="Jeffries C.D."/>
            <person name="Detter J.C."/>
            <person name="Brettin T."/>
            <person name="Spring S."/>
            <person name="Rohde M."/>
            <person name="Goker M."/>
            <person name="Woyke T."/>
            <person name="Bristow J."/>
            <person name="Eisen J.A."/>
            <person name="Markowitz V."/>
            <person name="Hugenholtz P."/>
            <person name="Kyrpides N.C."/>
            <person name="Klenk H.P."/>
        </authorList>
    </citation>
    <scope>NUCLEOTIDE SEQUENCE [LARGE SCALE GENOMIC DNA]</scope>
    <source>
        <strain evidence="3">DSM 12809 / NBRC 114555 / N2460</strain>
    </source>
</reference>
<dbReference type="InterPro" id="IPR048020">
    <property type="entry name" value="Transpos_IS3"/>
</dbReference>
<name>D4H4R2_DENA2</name>
<evidence type="ECO:0000259" key="1">
    <source>
        <dbReference type="PROSITE" id="PS50994"/>
    </source>
</evidence>
<dbReference type="Proteomes" id="UP000002012">
    <property type="component" value="Chromosome"/>
</dbReference>
<dbReference type="SUPFAM" id="SSF53098">
    <property type="entry name" value="Ribonuclease H-like"/>
    <property type="match status" value="1"/>
</dbReference>
<dbReference type="InterPro" id="IPR025948">
    <property type="entry name" value="HTH-like_dom"/>
</dbReference>
<dbReference type="Pfam" id="PF13276">
    <property type="entry name" value="HTH_21"/>
    <property type="match status" value="1"/>
</dbReference>
<dbReference type="PANTHER" id="PTHR46889:SF4">
    <property type="entry name" value="TRANSPOSASE INSO FOR INSERTION SEQUENCE ELEMENT IS911B-RELATED"/>
    <property type="match status" value="1"/>
</dbReference>
<organism evidence="2 3">
    <name type="scientific">Denitrovibrio acetiphilus (strain DSM 12809 / NBRC 114555 / N2460)</name>
    <dbReference type="NCBI Taxonomy" id="522772"/>
    <lineage>
        <taxon>Bacteria</taxon>
        <taxon>Pseudomonadati</taxon>
        <taxon>Deferribacterota</taxon>
        <taxon>Deferribacteres</taxon>
        <taxon>Deferribacterales</taxon>
        <taxon>Geovibrionaceae</taxon>
        <taxon>Denitrovibrio</taxon>
    </lineage>
</organism>
<evidence type="ECO:0000313" key="2">
    <source>
        <dbReference type="EMBL" id="ADD67456.1"/>
    </source>
</evidence>
<dbReference type="Gene3D" id="3.30.420.10">
    <property type="entry name" value="Ribonuclease H-like superfamily/Ribonuclease H"/>
    <property type="match status" value="1"/>
</dbReference>
<dbReference type="STRING" id="522772.Dacet_0668"/>
<sequence length="275" mass="31852">MCKTLKVSRSSYYSWINRKASKRSQDDEKLKVFIRMAHKKGRGTYGVEKLQYELRGEHGIEVSLHRIKRLRKEMGLRCKQVKKFKATTNSKHNHPVAPNLLNQNFSVSGPCQVWVSDITYCATDEGWLYLAGIKDLWNKEIVGYAMSSRMTQDLVGRALFRAVTLKRPPVGIIHHSDRGAQYCSKNYRAILEQFGFEVSMSRKGNCYDNAPMESFFGTLKNELVHHQKYSTRQEAEADIQEYIEIFYNRVRRHASLGNLSPAAYARLELTKRYAK</sequence>
<dbReference type="PROSITE" id="PS50994">
    <property type="entry name" value="INTEGRASE"/>
    <property type="match status" value="1"/>
</dbReference>
<proteinExistence type="predicted"/>